<organism evidence="1 2">
    <name type="scientific">Dryococelus australis</name>
    <dbReference type="NCBI Taxonomy" id="614101"/>
    <lineage>
        <taxon>Eukaryota</taxon>
        <taxon>Metazoa</taxon>
        <taxon>Ecdysozoa</taxon>
        <taxon>Arthropoda</taxon>
        <taxon>Hexapoda</taxon>
        <taxon>Insecta</taxon>
        <taxon>Pterygota</taxon>
        <taxon>Neoptera</taxon>
        <taxon>Polyneoptera</taxon>
        <taxon>Phasmatodea</taxon>
        <taxon>Verophasmatodea</taxon>
        <taxon>Anareolatae</taxon>
        <taxon>Phasmatidae</taxon>
        <taxon>Eurycanthinae</taxon>
        <taxon>Dryococelus</taxon>
    </lineage>
</organism>
<reference evidence="1 2" key="1">
    <citation type="submission" date="2023-02" db="EMBL/GenBank/DDBJ databases">
        <title>LHISI_Scaffold_Assembly.</title>
        <authorList>
            <person name="Stuart O.P."/>
            <person name="Cleave R."/>
            <person name="Magrath M.J.L."/>
            <person name="Mikheyev A.S."/>
        </authorList>
    </citation>
    <scope>NUCLEOTIDE SEQUENCE [LARGE SCALE GENOMIC DNA]</scope>
    <source>
        <strain evidence="1">Daus_M_001</strain>
        <tissue evidence="1">Leg muscle</tissue>
    </source>
</reference>
<sequence length="808" mass="89689">MAVACCERYVIGWTAVKLASLLELTVTRHSSMSGGGGVSTHAVHAREQQIKRFYDNTECMSGRNGSNQTCKNMCVIATGSVSTSRTAGPILLEESVNTEVCMDSQFNKFETRSEIGSKIDTENCYTIRVQSWTGDHDEVHFKPPKLAVRNLDLRSAAIVDKWQLRAELPSPAEMSAPRPPIKSLGHHLELTGGRSVWDSISLSPPPPLLLLGPVGSPANFLVSNFPPLLLNRTSTAGRRGRRLTRGVAAQNRQVYRGGTVAHASKMPSPTSNTLFHQSARLVTYAVDTQPIRESLRPTSNKSPRLFVSVYLGYSVVTSKLLFGMWNEIFKLVLPVLHSSIVLKVLMFPSLPGYKTLGWRLQSHQHSHQTTCGGRGYSPHDNQELSSLPPQDIHFHNQWISKIHVRSSGKSHTWMGKLPYDVCISSEFSTAKLVDGRKKIFFNNTLIFADAVMLSSWWSLQIQSGDVVSPASSDVTSLRARSRAPGQTPVRPPHIANTDSLCDIHRASITACILDEASAHNLVLTDTTSRGVEVVDRGNSRRGPRARLFVALNMEAVYKTCCYFQTAPRRCYVSVVSHSLHLAWRVHARDLARACPRHNNSPGEGALCIGASFWSRTTPTYVFCNVPDLTECSRDKNKLQAMTECRFHDTTHGRTTVSKPSNIAKNSISDCRMSKCANWIYVKLRYNPALNFVLDASDIVAMWHLMCVPMSPLAFARSYAMSRHVGGALKAAAWGDRDMRTNSLIASTRRALNWRAVLLSITRLYQTFSGDPNMYAGKQIGWTQLHVDSEAIRDGRSISEKNERGRNLT</sequence>
<protein>
    <submittedName>
        <fullName evidence="1">Uncharacterized protein</fullName>
    </submittedName>
</protein>
<comment type="caution">
    <text evidence="1">The sequence shown here is derived from an EMBL/GenBank/DDBJ whole genome shotgun (WGS) entry which is preliminary data.</text>
</comment>
<proteinExistence type="predicted"/>
<evidence type="ECO:0000313" key="1">
    <source>
        <dbReference type="EMBL" id="KAJ8871387.1"/>
    </source>
</evidence>
<dbReference type="EMBL" id="JARBHB010000012">
    <property type="protein sequence ID" value="KAJ8871387.1"/>
    <property type="molecule type" value="Genomic_DNA"/>
</dbReference>
<dbReference type="Proteomes" id="UP001159363">
    <property type="component" value="Chromosome 11"/>
</dbReference>
<accession>A0ABQ9GH81</accession>
<name>A0ABQ9GH81_9NEOP</name>
<evidence type="ECO:0000313" key="2">
    <source>
        <dbReference type="Proteomes" id="UP001159363"/>
    </source>
</evidence>
<gene>
    <name evidence="1" type="ORF">PR048_027704</name>
</gene>
<keyword evidence="2" id="KW-1185">Reference proteome</keyword>